<organism evidence="1 2">
    <name type="scientific">Streptomyces chisholmiae</name>
    <dbReference type="NCBI Taxonomy" id="3075540"/>
    <lineage>
        <taxon>Bacteria</taxon>
        <taxon>Bacillati</taxon>
        <taxon>Actinomycetota</taxon>
        <taxon>Actinomycetes</taxon>
        <taxon>Kitasatosporales</taxon>
        <taxon>Streptomycetaceae</taxon>
        <taxon>Streptomyces</taxon>
    </lineage>
</organism>
<name>A0ABU2JS21_9ACTN</name>
<keyword evidence="2" id="KW-1185">Reference proteome</keyword>
<accession>A0ABU2JS21</accession>
<reference evidence="2" key="1">
    <citation type="submission" date="2023-07" db="EMBL/GenBank/DDBJ databases">
        <title>30 novel species of actinomycetes from the DSMZ collection.</title>
        <authorList>
            <person name="Nouioui I."/>
        </authorList>
    </citation>
    <scope>NUCLEOTIDE SEQUENCE [LARGE SCALE GENOMIC DNA]</scope>
    <source>
        <strain evidence="2">DSM 44915</strain>
    </source>
</reference>
<protein>
    <submittedName>
        <fullName evidence="1">Uncharacterized protein</fullName>
    </submittedName>
</protein>
<comment type="caution">
    <text evidence="1">The sequence shown here is derived from an EMBL/GenBank/DDBJ whole genome shotgun (WGS) entry which is preliminary data.</text>
</comment>
<dbReference type="EMBL" id="JAVREO010000006">
    <property type="protein sequence ID" value="MDT0267023.1"/>
    <property type="molecule type" value="Genomic_DNA"/>
</dbReference>
<sequence length="98" mass="10682">MPAGEARCTCVTNDLGHSTLGGLTRQPPAYATFEDAYLDVLDHVSGEFEYRNAPRGNSSHEYLRLSFHLTDPRGRRIGAGPAVLAQLGWRAPVGEERG</sequence>
<evidence type="ECO:0000313" key="1">
    <source>
        <dbReference type="EMBL" id="MDT0267023.1"/>
    </source>
</evidence>
<proteinExistence type="predicted"/>
<dbReference type="RefSeq" id="WP_311667081.1">
    <property type="nucleotide sequence ID" value="NZ_JAVREO010000006.1"/>
</dbReference>
<gene>
    <name evidence="1" type="ORF">RM844_12060</name>
</gene>
<dbReference type="Proteomes" id="UP001183410">
    <property type="component" value="Unassembled WGS sequence"/>
</dbReference>
<evidence type="ECO:0000313" key="2">
    <source>
        <dbReference type="Proteomes" id="UP001183410"/>
    </source>
</evidence>